<keyword evidence="3" id="KW-1283">Bacterial microcompartment</keyword>
<dbReference type="Pfam" id="PF03319">
    <property type="entry name" value="EutN_CcmL"/>
    <property type="match status" value="1"/>
</dbReference>
<evidence type="ECO:0000313" key="4">
    <source>
        <dbReference type="EMBL" id="KNZ68764.1"/>
    </source>
</evidence>
<dbReference type="Gene3D" id="2.40.50.220">
    <property type="entry name" value="EutN/Ccml"/>
    <property type="match status" value="1"/>
</dbReference>
<dbReference type="EMBL" id="LGTE01000022">
    <property type="protein sequence ID" value="KNZ68764.1"/>
    <property type="molecule type" value="Genomic_DNA"/>
</dbReference>
<dbReference type="InterPro" id="IPR004992">
    <property type="entry name" value="EutN_CcmL"/>
</dbReference>
<gene>
    <name evidence="4" type="ORF">Tfer_2643</name>
</gene>
<sequence>MIIGKVVNSIWSTRKLDCLNGLKLMVVKTLDKPPGRYIVAADFVGAGIGERVLVTQGGSARRAHGLDNTPVDAIIVGIIDENQEEPLNGVVE</sequence>
<organism evidence="4 5">
    <name type="scientific">Thermincola ferriacetica</name>
    <dbReference type="NCBI Taxonomy" id="281456"/>
    <lineage>
        <taxon>Bacteria</taxon>
        <taxon>Bacillati</taxon>
        <taxon>Bacillota</taxon>
        <taxon>Clostridia</taxon>
        <taxon>Eubacteriales</taxon>
        <taxon>Thermincolaceae</taxon>
        <taxon>Thermincola</taxon>
    </lineage>
</organism>
<keyword evidence="2" id="KW-1282">Carboxysome</keyword>
<evidence type="ECO:0000256" key="1">
    <source>
        <dbReference type="ARBA" id="ARBA00023587"/>
    </source>
</evidence>
<reference evidence="5" key="1">
    <citation type="submission" date="2015-07" db="EMBL/GenBank/DDBJ databases">
        <title>Complete Genome of Thermincola ferriacetica strain Z-0001T.</title>
        <authorList>
            <person name="Lusk B."/>
            <person name="Badalamenti J.P."/>
            <person name="Parameswaran P."/>
            <person name="Bond D.R."/>
            <person name="Torres C.I."/>
        </authorList>
    </citation>
    <scope>NUCLEOTIDE SEQUENCE [LARGE SCALE GENOMIC DNA]</scope>
    <source>
        <strain evidence="5">Z-0001</strain>
    </source>
</reference>
<proteinExistence type="predicted"/>
<comment type="subcellular location">
    <subcellularLocation>
        <location evidence="1">Carboxysome</location>
    </subcellularLocation>
</comment>
<comment type="caution">
    <text evidence="4">The sequence shown here is derived from an EMBL/GenBank/DDBJ whole genome shotgun (WGS) entry which is preliminary data.</text>
</comment>
<dbReference type="SUPFAM" id="SSF159133">
    <property type="entry name" value="EutN/CcmL-like"/>
    <property type="match status" value="1"/>
</dbReference>
<accession>A0A0L6W110</accession>
<evidence type="ECO:0000313" key="5">
    <source>
        <dbReference type="Proteomes" id="UP000037175"/>
    </source>
</evidence>
<dbReference type="GO" id="GO:0031470">
    <property type="term" value="C:carboxysome"/>
    <property type="evidence" value="ECO:0007669"/>
    <property type="project" value="UniProtKB-SubCell"/>
</dbReference>
<name>A0A0L6W110_9FIRM</name>
<dbReference type="RefSeq" id="WP_013118966.1">
    <property type="nucleotide sequence ID" value="NZ_LGTE01000022.1"/>
</dbReference>
<dbReference type="PROSITE" id="PS51932">
    <property type="entry name" value="BMV"/>
    <property type="match status" value="1"/>
</dbReference>
<dbReference type="PANTHER" id="PTHR36539">
    <property type="entry name" value="ETHANOLAMINE UTILIZATION PROTEIN EUTN"/>
    <property type="match status" value="1"/>
</dbReference>
<dbReference type="Proteomes" id="UP000037175">
    <property type="component" value="Unassembled WGS sequence"/>
</dbReference>
<dbReference type="InterPro" id="IPR036677">
    <property type="entry name" value="EutN_CcmL_sf"/>
</dbReference>
<dbReference type="AlphaFoldDB" id="A0A0L6W110"/>
<dbReference type="CDD" id="cd01614">
    <property type="entry name" value="EutN_CcmL"/>
    <property type="match status" value="1"/>
</dbReference>
<keyword evidence="5" id="KW-1185">Reference proteome</keyword>
<evidence type="ECO:0000256" key="3">
    <source>
        <dbReference type="ARBA" id="ARBA00024446"/>
    </source>
</evidence>
<protein>
    <submittedName>
        <fullName evidence="4">Ethanolamine utilization protein EutN/carboxysome structural protein Ccml</fullName>
    </submittedName>
</protein>
<evidence type="ECO:0000256" key="2">
    <source>
        <dbReference type="ARBA" id="ARBA00023669"/>
    </source>
</evidence>